<dbReference type="InterPro" id="IPR042194">
    <property type="entry name" value="FHIPEP_1"/>
</dbReference>
<evidence type="ECO:0000256" key="1">
    <source>
        <dbReference type="ARBA" id="ARBA00004651"/>
    </source>
</evidence>
<accession>A0A932LZF7</accession>
<dbReference type="PRINTS" id="PR00949">
    <property type="entry name" value="TYPE3IMAPROT"/>
</dbReference>
<dbReference type="PIRSF" id="PIRSF005419">
    <property type="entry name" value="FlhA"/>
    <property type="match status" value="1"/>
</dbReference>
<keyword evidence="4 7" id="KW-0812">Transmembrane</keyword>
<comment type="similarity">
    <text evidence="2 7">Belongs to the FHIPEP (flagella/HR/invasion proteins export pore) family.</text>
</comment>
<feature type="transmembrane region" description="Helical" evidence="7">
    <location>
        <begin position="249"/>
        <end position="271"/>
    </location>
</feature>
<feature type="transmembrane region" description="Helical" evidence="7">
    <location>
        <begin position="283"/>
        <end position="303"/>
    </location>
</feature>
<feature type="transmembrane region" description="Helical" evidence="7">
    <location>
        <begin position="20"/>
        <end position="38"/>
    </location>
</feature>
<feature type="transmembrane region" description="Helical" evidence="7">
    <location>
        <begin position="309"/>
        <end position="326"/>
    </location>
</feature>
<evidence type="ECO:0000256" key="6">
    <source>
        <dbReference type="ARBA" id="ARBA00023136"/>
    </source>
</evidence>
<dbReference type="EMBL" id="JACPSX010000050">
    <property type="protein sequence ID" value="MBI3014032.1"/>
    <property type="molecule type" value="Genomic_DNA"/>
</dbReference>
<keyword evidence="5 7" id="KW-1133">Transmembrane helix</keyword>
<dbReference type="AlphaFoldDB" id="A0A932LZF7"/>
<dbReference type="Gene3D" id="1.10.8.540">
    <property type="entry name" value="FHIPEP family, domain 3"/>
    <property type="match status" value="1"/>
</dbReference>
<organism evidence="8 9">
    <name type="scientific">Tectimicrobiota bacterium</name>
    <dbReference type="NCBI Taxonomy" id="2528274"/>
    <lineage>
        <taxon>Bacteria</taxon>
        <taxon>Pseudomonadati</taxon>
        <taxon>Nitrospinota/Tectimicrobiota group</taxon>
        <taxon>Candidatus Tectimicrobiota</taxon>
    </lineage>
</organism>
<protein>
    <recommendedName>
        <fullName evidence="7">Flagellar biosynthesis protein FlhA</fullName>
    </recommendedName>
</protein>
<dbReference type="NCBIfam" id="TIGR01398">
    <property type="entry name" value="FlhA"/>
    <property type="match status" value="1"/>
</dbReference>
<dbReference type="InterPro" id="IPR001712">
    <property type="entry name" value="T3SS_FHIPEP"/>
</dbReference>
<evidence type="ECO:0000256" key="4">
    <source>
        <dbReference type="ARBA" id="ARBA00022692"/>
    </source>
</evidence>
<keyword evidence="7" id="KW-0813">Transport</keyword>
<dbReference type="Gene3D" id="3.40.30.60">
    <property type="entry name" value="FHIPEP family, domain 1"/>
    <property type="match status" value="1"/>
</dbReference>
<dbReference type="InterPro" id="IPR042196">
    <property type="entry name" value="FHIPEP_4"/>
</dbReference>
<keyword evidence="8" id="KW-0969">Cilium</keyword>
<keyword evidence="8" id="KW-0282">Flagellum</keyword>
<feature type="transmembrane region" description="Helical" evidence="7">
    <location>
        <begin position="115"/>
        <end position="138"/>
    </location>
</feature>
<keyword evidence="6 7" id="KW-0472">Membrane</keyword>
<keyword evidence="8" id="KW-0966">Cell projection</keyword>
<comment type="function">
    <text evidence="7">Required for formation of the rod structure of the flagellar apparatus. Together with FliI and FliH, may constitute the export apparatus of flagellin.</text>
</comment>
<sequence>MADKSAVLRAFDAFTRQNDAFLAVGVVGILMVMIIPMPPPLLDVLLSLNITLSIIILLISMYVKRPLEFSVFPSLLLVTTLYRLALNVASTRLILLHGSEGTEAAGKVIQSFGNFVVGGNYIVGTVVFLVLIIINFMVITNGSVRIAEVGARFTLDAIPGKQMSIDADLNAGLINEKEARARRANIEREADFYGAMDGASRFTKNDAKATILITLINILGGLAIGVWQAQMSFLNALKTYTLLTIGDGLVSSIPALIIATAAGIMVSRSAAEANLGKEITEQALYHPRAIGIAAMIILFFGLIPGLPHIPFFILALFTGAVGYLSLEREKVRTRERQEAEEAESRQPAPERVESLLSLDLIEMEVGYGLIPLVDMEQGGELLERIKSIRRQFALEWGIIIPPLHIRDNLQLRPEEYSVLIKGVEVARGELRMDHVLCMAPGHVEEKIQGIPTREPSFGLPALWVPEREREKAQFAGYTVVDLSTVVATHLSEIVKTHAHELLGRQEVQNLLDTFKQNHPKLVEELIPNILPLGKVQKVLQNLLRERVSIRDLLTILETLADYGTTIKDTDLLTEYVRQALARPITKQYQTREGTLPIISLVPETEEVLSKAVRHTDQGSFLALEPAHAERLLSRLKSAAERLAATDYQPVVLASPTIRRHLRRLTERFFPNMAVLSPNEVSPAVRIVTLGTVSLQS</sequence>
<dbReference type="PANTHER" id="PTHR30161">
    <property type="entry name" value="FLAGELLAR EXPORT PROTEIN, MEMBRANE FLHA SUBUNIT-RELATED"/>
    <property type="match status" value="1"/>
</dbReference>
<feature type="transmembrane region" description="Helical" evidence="7">
    <location>
        <begin position="209"/>
        <end position="229"/>
    </location>
</feature>
<evidence type="ECO:0000256" key="2">
    <source>
        <dbReference type="ARBA" id="ARBA00008835"/>
    </source>
</evidence>
<evidence type="ECO:0000256" key="7">
    <source>
        <dbReference type="RuleBase" id="RU364093"/>
    </source>
</evidence>
<proteinExistence type="inferred from homology"/>
<keyword evidence="7" id="KW-0653">Protein transport</keyword>
<dbReference type="Pfam" id="PF00771">
    <property type="entry name" value="FHIPEP"/>
    <property type="match status" value="1"/>
</dbReference>
<comment type="caution">
    <text evidence="8">The sequence shown here is derived from an EMBL/GenBank/DDBJ whole genome shotgun (WGS) entry which is preliminary data.</text>
</comment>
<dbReference type="InterPro" id="IPR006301">
    <property type="entry name" value="FlhA"/>
</dbReference>
<dbReference type="GO" id="GO:0005886">
    <property type="term" value="C:plasma membrane"/>
    <property type="evidence" value="ECO:0007669"/>
    <property type="project" value="UniProtKB-SubCell"/>
</dbReference>
<dbReference type="Proteomes" id="UP000741360">
    <property type="component" value="Unassembled WGS sequence"/>
</dbReference>
<evidence type="ECO:0000313" key="8">
    <source>
        <dbReference type="EMBL" id="MBI3014032.1"/>
    </source>
</evidence>
<reference evidence="8" key="1">
    <citation type="submission" date="2020-07" db="EMBL/GenBank/DDBJ databases">
        <title>Huge and variable diversity of episymbiotic CPR bacteria and DPANN archaea in groundwater ecosystems.</title>
        <authorList>
            <person name="He C.Y."/>
            <person name="Keren R."/>
            <person name="Whittaker M."/>
            <person name="Farag I.F."/>
            <person name="Doudna J."/>
            <person name="Cate J.H.D."/>
            <person name="Banfield J.F."/>
        </authorList>
    </citation>
    <scope>NUCLEOTIDE SEQUENCE</scope>
    <source>
        <strain evidence="8">NC_groundwater_717_Ag_S-0.2um_59_8</strain>
    </source>
</reference>
<feature type="transmembrane region" description="Helical" evidence="7">
    <location>
        <begin position="44"/>
        <end position="63"/>
    </location>
</feature>
<dbReference type="GO" id="GO:0044780">
    <property type="term" value="P:bacterial-type flagellum assembly"/>
    <property type="evidence" value="ECO:0007669"/>
    <property type="project" value="InterPro"/>
</dbReference>
<evidence type="ECO:0000256" key="3">
    <source>
        <dbReference type="ARBA" id="ARBA00022475"/>
    </source>
</evidence>
<keyword evidence="3 7" id="KW-1003">Cell membrane</keyword>
<evidence type="ECO:0000313" key="9">
    <source>
        <dbReference type="Proteomes" id="UP000741360"/>
    </source>
</evidence>
<name>A0A932LZF7_UNCTE</name>
<keyword evidence="7" id="KW-1006">Bacterial flagellum protein export</keyword>
<gene>
    <name evidence="7 8" type="primary">flhA</name>
    <name evidence="8" type="ORF">HYY65_02970</name>
</gene>
<keyword evidence="7" id="KW-1005">Bacterial flagellum biogenesis</keyword>
<comment type="subcellular location">
    <subcellularLocation>
        <location evidence="1 7">Cell membrane</location>
        <topology evidence="1 7">Multi-pass membrane protein</topology>
    </subcellularLocation>
</comment>
<dbReference type="GO" id="GO:0009306">
    <property type="term" value="P:protein secretion"/>
    <property type="evidence" value="ECO:0007669"/>
    <property type="project" value="InterPro"/>
</dbReference>
<dbReference type="Gene3D" id="3.40.50.12790">
    <property type="entry name" value="FHIPEP family, domain 4"/>
    <property type="match status" value="1"/>
</dbReference>
<dbReference type="InterPro" id="IPR042193">
    <property type="entry name" value="FHIPEP_3"/>
</dbReference>
<feature type="transmembrane region" description="Helical" evidence="7">
    <location>
        <begin position="75"/>
        <end position="95"/>
    </location>
</feature>
<dbReference type="PANTHER" id="PTHR30161:SF1">
    <property type="entry name" value="FLAGELLAR BIOSYNTHESIS PROTEIN FLHA-RELATED"/>
    <property type="match status" value="1"/>
</dbReference>
<evidence type="ECO:0000256" key="5">
    <source>
        <dbReference type="ARBA" id="ARBA00022989"/>
    </source>
</evidence>